<organism evidence="1">
    <name type="scientific">human gut metagenome</name>
    <dbReference type="NCBI Taxonomy" id="408170"/>
    <lineage>
        <taxon>unclassified sequences</taxon>
        <taxon>metagenomes</taxon>
        <taxon>organismal metagenomes</taxon>
    </lineage>
</organism>
<sequence>GVSKYYYYIDQITDTASATGKTKAELDTLAADGKFTQVDAGNWLSDSATIHGALGEDGSYVVYAYAMDNAGNQSDYICTEGLVQDASAPVVTVTEPKKEDGTLKDTEAILKVNLSEDATLMWFFVSEGVFDGVTGYTYDDCKRDIESYMKGEPKYPQFAVENDGKWAPRNGWIFKPD</sequence>
<reference evidence="1" key="1">
    <citation type="journal article" date="2013" name="Environ. Microbiol.">
        <title>Microbiota from the distal guts of lean and obese adolescents exhibit partial functional redundancy besides clear differences in community structure.</title>
        <authorList>
            <person name="Ferrer M."/>
            <person name="Ruiz A."/>
            <person name="Lanza F."/>
            <person name="Haange S.B."/>
            <person name="Oberbach A."/>
            <person name="Till H."/>
            <person name="Bargiela R."/>
            <person name="Campoy C."/>
            <person name="Segura M.T."/>
            <person name="Richter M."/>
            <person name="von Bergen M."/>
            <person name="Seifert J."/>
            <person name="Suarez A."/>
        </authorList>
    </citation>
    <scope>NUCLEOTIDE SEQUENCE</scope>
</reference>
<protein>
    <submittedName>
        <fullName evidence="1">Uncharacterized protein</fullName>
    </submittedName>
</protein>
<dbReference type="AlphaFoldDB" id="K1S6X1"/>
<proteinExistence type="predicted"/>
<gene>
    <name evidence="1" type="ORF">LEA_14853</name>
</gene>
<comment type="caution">
    <text evidence="1">The sequence shown here is derived from an EMBL/GenBank/DDBJ whole genome shotgun (WGS) entry which is preliminary data.</text>
</comment>
<feature type="non-terminal residue" evidence="1">
    <location>
        <position position="177"/>
    </location>
</feature>
<accession>K1S6X1</accession>
<evidence type="ECO:0000313" key="1">
    <source>
        <dbReference type="EMBL" id="EKC56407.1"/>
    </source>
</evidence>
<name>K1S6X1_9ZZZZ</name>
<dbReference type="EMBL" id="AJWY01010124">
    <property type="protein sequence ID" value="EKC56407.1"/>
    <property type="molecule type" value="Genomic_DNA"/>
</dbReference>
<feature type="non-terminal residue" evidence="1">
    <location>
        <position position="1"/>
    </location>
</feature>